<sequence>MSVFYVPTVNLIGKGVINEFGDHVKELGFKKALLVTDHFIASSEFCQK</sequence>
<proteinExistence type="predicted"/>
<dbReference type="GO" id="GO:0050093">
    <property type="term" value="F:methanol dehydrogenase (NAD+) activity"/>
    <property type="evidence" value="ECO:0007669"/>
    <property type="project" value="UniProtKB-EC"/>
</dbReference>
<dbReference type="eggNOG" id="COG1454">
    <property type="taxonomic scope" value="Bacteria"/>
</dbReference>
<dbReference type="EC" id="1.1.1.244" evidence="1"/>
<evidence type="ECO:0000313" key="2">
    <source>
        <dbReference type="Proteomes" id="UP000215185"/>
    </source>
</evidence>
<gene>
    <name evidence="1" type="primary">mdh</name>
    <name evidence="1" type="ORF">SAMEA4412692_02138</name>
</gene>
<keyword evidence="2" id="KW-1185">Reference proteome</keyword>
<dbReference type="EMBL" id="LT906439">
    <property type="protein sequence ID" value="SNU91072.1"/>
    <property type="molecule type" value="Genomic_DNA"/>
</dbReference>
<dbReference type="AlphaFoldDB" id="A0A239T0R6"/>
<dbReference type="KEGG" id="smen:SAMEA4412692_2138"/>
<accession>A0A239T0R6</accession>
<dbReference type="Gene3D" id="3.40.50.1970">
    <property type="match status" value="1"/>
</dbReference>
<organism evidence="1 2">
    <name type="scientific">Streptococcus merionis</name>
    <dbReference type="NCBI Taxonomy" id="400065"/>
    <lineage>
        <taxon>Bacteria</taxon>
        <taxon>Bacillati</taxon>
        <taxon>Bacillota</taxon>
        <taxon>Bacilli</taxon>
        <taxon>Lactobacillales</taxon>
        <taxon>Streptococcaceae</taxon>
        <taxon>Streptococcus</taxon>
    </lineage>
</organism>
<dbReference type="SUPFAM" id="SSF56796">
    <property type="entry name" value="Dehydroquinate synthase-like"/>
    <property type="match status" value="1"/>
</dbReference>
<name>A0A239T0R6_9STRE</name>
<evidence type="ECO:0000313" key="1">
    <source>
        <dbReference type="EMBL" id="SNU91072.1"/>
    </source>
</evidence>
<dbReference type="Proteomes" id="UP000215185">
    <property type="component" value="Chromosome 1"/>
</dbReference>
<dbReference type="STRING" id="1123308.GCA_000380085_01582"/>
<reference evidence="1 2" key="1">
    <citation type="submission" date="2017-06" db="EMBL/GenBank/DDBJ databases">
        <authorList>
            <consortium name="Pathogen Informatics"/>
        </authorList>
    </citation>
    <scope>NUCLEOTIDE SEQUENCE [LARGE SCALE GENOMIC DNA]</scope>
    <source>
        <strain evidence="1 2">NCTC13788</strain>
    </source>
</reference>
<keyword evidence="1" id="KW-0560">Oxidoreductase</keyword>
<protein>
    <submittedName>
        <fullName evidence="1">Iron-containing alcohol dehydrogenase</fullName>
        <ecNumber evidence="1">1.1.1.244</ecNumber>
    </submittedName>
</protein>